<keyword evidence="4" id="KW-1185">Reference proteome</keyword>
<evidence type="ECO:0000256" key="2">
    <source>
        <dbReference type="SAM" id="Phobius"/>
    </source>
</evidence>
<dbReference type="AlphaFoldDB" id="A0A371DER7"/>
<evidence type="ECO:0000313" key="3">
    <source>
        <dbReference type="EMBL" id="RDX51016.1"/>
    </source>
</evidence>
<name>A0A371DER7_9APHY</name>
<feature type="transmembrane region" description="Helical" evidence="2">
    <location>
        <begin position="186"/>
        <end position="209"/>
    </location>
</feature>
<reference evidence="3 4" key="1">
    <citation type="journal article" date="2018" name="Biotechnol. Biofuels">
        <title>Integrative visual omics of the white-rot fungus Polyporus brumalis exposes the biotechnological potential of its oxidative enzymes for delignifying raw plant biomass.</title>
        <authorList>
            <person name="Miyauchi S."/>
            <person name="Rancon A."/>
            <person name="Drula E."/>
            <person name="Hage H."/>
            <person name="Chaduli D."/>
            <person name="Favel A."/>
            <person name="Grisel S."/>
            <person name="Henrissat B."/>
            <person name="Herpoel-Gimbert I."/>
            <person name="Ruiz-Duenas F.J."/>
            <person name="Chevret D."/>
            <person name="Hainaut M."/>
            <person name="Lin J."/>
            <person name="Wang M."/>
            <person name="Pangilinan J."/>
            <person name="Lipzen A."/>
            <person name="Lesage-Meessen L."/>
            <person name="Navarro D."/>
            <person name="Riley R."/>
            <person name="Grigoriev I.V."/>
            <person name="Zhou S."/>
            <person name="Raouche S."/>
            <person name="Rosso M.N."/>
        </authorList>
    </citation>
    <scope>NUCLEOTIDE SEQUENCE [LARGE SCALE GENOMIC DNA]</scope>
    <source>
        <strain evidence="3 4">BRFM 1820</strain>
    </source>
</reference>
<keyword evidence="2" id="KW-1133">Transmembrane helix</keyword>
<evidence type="ECO:0000256" key="1">
    <source>
        <dbReference type="SAM" id="MobiDB-lite"/>
    </source>
</evidence>
<dbReference type="EMBL" id="KZ857396">
    <property type="protein sequence ID" value="RDX51016.1"/>
    <property type="molecule type" value="Genomic_DNA"/>
</dbReference>
<feature type="compositionally biased region" description="Low complexity" evidence="1">
    <location>
        <begin position="292"/>
        <end position="307"/>
    </location>
</feature>
<protein>
    <recommendedName>
        <fullName evidence="5">Transmembrane protein</fullName>
    </recommendedName>
</protein>
<evidence type="ECO:0008006" key="5">
    <source>
        <dbReference type="Google" id="ProtNLM"/>
    </source>
</evidence>
<accession>A0A371DER7</accession>
<dbReference type="OrthoDB" id="3265734at2759"/>
<organism evidence="3 4">
    <name type="scientific">Lentinus brumalis</name>
    <dbReference type="NCBI Taxonomy" id="2498619"/>
    <lineage>
        <taxon>Eukaryota</taxon>
        <taxon>Fungi</taxon>
        <taxon>Dikarya</taxon>
        <taxon>Basidiomycota</taxon>
        <taxon>Agaricomycotina</taxon>
        <taxon>Agaricomycetes</taxon>
        <taxon>Polyporales</taxon>
        <taxon>Polyporaceae</taxon>
        <taxon>Lentinus</taxon>
    </lineage>
</organism>
<evidence type="ECO:0000313" key="4">
    <source>
        <dbReference type="Proteomes" id="UP000256964"/>
    </source>
</evidence>
<sequence>MSDDTLLYIDDTFPLFSYSDGWFDNADVSTGLDLKGAFNDTLSSTTTVGATFQYSFTASQIAVIGATQALPGAKSDSGPLSAYVIDGARNSAFFYQANLTNATVVPFFVSGALSGGLHTLEIVVVDVTPETPFYLDAILLGQPQGVQTVTAIWATTKIITPSAAIATSTLLAGGAAKSDSSMPTGAIVGGVVGGVALLVAAVLAFYFLYWRKRHYGYHGFSRDALFDADLEKDHLTSNAVPPAEHAEQIEPFLAPTSAPQFTEYSDTPSASELSASAAGVPHTYPPPGSVGGRSASTSASGSGRTLSVVNPDGAALSPAQRKAQEAKQGSQPPGQPVQYHADSGARFDGQGRPIEAGGSGSQDADAPPLADVPPEYSET</sequence>
<proteinExistence type="predicted"/>
<gene>
    <name evidence="3" type="ORF">OH76DRAFT_1436012</name>
</gene>
<feature type="region of interest" description="Disordered" evidence="1">
    <location>
        <begin position="258"/>
        <end position="379"/>
    </location>
</feature>
<dbReference type="STRING" id="139420.A0A371DER7"/>
<keyword evidence="2" id="KW-0812">Transmembrane</keyword>
<feature type="compositionally biased region" description="Polar residues" evidence="1">
    <location>
        <begin position="258"/>
        <end position="274"/>
    </location>
</feature>
<dbReference type="Proteomes" id="UP000256964">
    <property type="component" value="Unassembled WGS sequence"/>
</dbReference>
<dbReference type="Gene3D" id="2.60.120.260">
    <property type="entry name" value="Galactose-binding domain-like"/>
    <property type="match status" value="1"/>
</dbReference>
<feature type="compositionally biased region" description="Low complexity" evidence="1">
    <location>
        <begin position="363"/>
        <end position="379"/>
    </location>
</feature>
<keyword evidence="2" id="KW-0472">Membrane</keyword>